<evidence type="ECO:0000313" key="4">
    <source>
        <dbReference type="Proteomes" id="UP001146793"/>
    </source>
</evidence>
<evidence type="ECO:0000256" key="1">
    <source>
        <dbReference type="SAM" id="Coils"/>
    </source>
</evidence>
<comment type="caution">
    <text evidence="3">The sequence shown here is derived from an EMBL/GenBank/DDBJ whole genome shotgun (WGS) entry which is preliminary data.</text>
</comment>
<evidence type="ECO:0000313" key="3">
    <source>
        <dbReference type="EMBL" id="KAJ3439271.1"/>
    </source>
</evidence>
<feature type="coiled-coil region" evidence="1">
    <location>
        <begin position="461"/>
        <end position="511"/>
    </location>
</feature>
<evidence type="ECO:0000256" key="2">
    <source>
        <dbReference type="SAM" id="MobiDB-lite"/>
    </source>
</evidence>
<feature type="compositionally biased region" description="Basic and acidic residues" evidence="2">
    <location>
        <begin position="555"/>
        <end position="565"/>
    </location>
</feature>
<proteinExistence type="predicted"/>
<feature type="region of interest" description="Disordered" evidence="2">
    <location>
        <begin position="519"/>
        <end position="610"/>
    </location>
</feature>
<feature type="region of interest" description="Disordered" evidence="2">
    <location>
        <begin position="352"/>
        <end position="427"/>
    </location>
</feature>
<dbReference type="AlphaFoldDB" id="A0AAV7ZEC1"/>
<feature type="region of interest" description="Disordered" evidence="2">
    <location>
        <begin position="976"/>
        <end position="997"/>
    </location>
</feature>
<organism evidence="3 4">
    <name type="scientific">Anaeramoeba flamelloides</name>
    <dbReference type="NCBI Taxonomy" id="1746091"/>
    <lineage>
        <taxon>Eukaryota</taxon>
        <taxon>Metamonada</taxon>
        <taxon>Anaeramoebidae</taxon>
        <taxon>Anaeramoeba</taxon>
    </lineage>
</organism>
<reference evidence="3" key="1">
    <citation type="submission" date="2022-08" db="EMBL/GenBank/DDBJ databases">
        <title>Novel sulphate-reducing endosymbionts in the free-living metamonad Anaeramoeba.</title>
        <authorList>
            <person name="Jerlstrom-Hultqvist J."/>
            <person name="Cepicka I."/>
            <person name="Gallot-Lavallee L."/>
            <person name="Salas-Leiva D."/>
            <person name="Curtis B.A."/>
            <person name="Zahonova K."/>
            <person name="Pipaliya S."/>
            <person name="Dacks J."/>
            <person name="Roger A.J."/>
        </authorList>
    </citation>
    <scope>NUCLEOTIDE SEQUENCE</scope>
    <source>
        <strain evidence="3">Busselton2</strain>
    </source>
</reference>
<feature type="compositionally biased region" description="Basic residues" evidence="2">
    <location>
        <begin position="566"/>
        <end position="610"/>
    </location>
</feature>
<dbReference type="Proteomes" id="UP001146793">
    <property type="component" value="Unassembled WGS sequence"/>
</dbReference>
<protein>
    <submittedName>
        <fullName evidence="3">Squamosa promoter-binding-like protein</fullName>
    </submittedName>
</protein>
<accession>A0AAV7ZEC1</accession>
<dbReference type="EMBL" id="JANTQA010000032">
    <property type="protein sequence ID" value="KAJ3439271.1"/>
    <property type="molecule type" value="Genomic_DNA"/>
</dbReference>
<feature type="compositionally biased region" description="Polar residues" evidence="2">
    <location>
        <begin position="980"/>
        <end position="997"/>
    </location>
</feature>
<feature type="compositionally biased region" description="Low complexity" evidence="2">
    <location>
        <begin position="388"/>
        <end position="427"/>
    </location>
</feature>
<name>A0AAV7ZEC1_9EUKA</name>
<keyword evidence="1" id="KW-0175">Coiled coil</keyword>
<gene>
    <name evidence="3" type="ORF">M0812_15295</name>
</gene>
<sequence>MDSEISLHFYDLVWEFGKYLYSNCVAGTVFDLGELTVRFSRQLKYSQKGKLYDLKFQQYLDHIKKILVQNQVLVAPNSHQNSEKYELSVVWSNIFLKNNGIMLEKKSKHSTNLNLNLANTSPSPSLTMNSLTVGVPQNYNTNTERKRNLRPRRNKKAKKVLMKSEHEDVRAGKSIRFLAFQLIKLLQQNSFTLENFYQKSNFTRQRIATTLVVLQTIDLIQENEKTKVFSWNQRQSRILPNLKKYFDQLFKLKKLKQQLIIHLDHITNKFEQTTRGQMGKSELQTIIHSISQRIFTETSKSKNLNLIKMMDQEQIKMMDTKNLLINAHDQRNQIQNQISSLKKIYILFPKKNTTNQKKKNQKTNQTKKNLVSSINNNFKIPVRQNFSKNKNINNNNINNNNINNNNNNNNNSNNNNNNNNSYNYNNNNQIKRENQFMKIQKNLAIQNSNNRNFQPVLKQNITQQQKQFQQFQQQQQQQQQQQFQQKQFQQYQQLKQQNQLQQQHLQQLQQEQFQQYQQFQQQNQRHQHQGQLQQQHHQQQMQTNQDNRIGKKKIKVEIKQNDRKDNKHKVHKRKKGNKPIKKKNSRRKKVKKKKKIVVKSKKKTNFKKKQSIRSIIPKKEFAIHDKSAILWSNLNIPLKIENNKITNQNNDLKKIEIMKSPNNSIQLNANTTTNNNNNFNNKNVNINNNRPPQNNNINISNINININNPNRNSKSNNQNISNPNKPQFIKQKQTTLNNNSFGDQNKNKIMNNELLIKNYNSNINNKPPIYAQNKDLKMEKNNNFKPDFSASLLKTPKIFESSIYSPYRSPLTDKSNGTFLLNKNPNQKNAKNLYDHSNKKGNFTPNDNHFHKQYEFTSPNPTLNYTGPNLDYVSGVTNFQGASPINFNSLSPSPFNFYLSNFKKGVSPHFPSISPLMSPYPPSPYLSNSSTSASNSSTSTSTPTSSSSFTPTTSNSTLLSPYYTSKKDIDENFISLPDRNLNTPNFHQTSFQNKKMN</sequence>
<feature type="region of interest" description="Disordered" evidence="2">
    <location>
        <begin position="925"/>
        <end position="954"/>
    </location>
</feature>
<feature type="compositionally biased region" description="Low complexity" evidence="2">
    <location>
        <begin position="519"/>
        <end position="545"/>
    </location>
</feature>